<evidence type="ECO:0000313" key="3">
    <source>
        <dbReference type="Proteomes" id="UP000054011"/>
    </source>
</evidence>
<accession>A0A100Y9M0</accession>
<comment type="caution">
    <text evidence="2">The sequence shown here is derived from an EMBL/GenBank/DDBJ whole genome shotgun (WGS) entry which is preliminary data.</text>
</comment>
<reference evidence="2 3" key="1">
    <citation type="submission" date="2015-11" db="EMBL/GenBank/DDBJ databases">
        <title>Genome-wide analysis reveals the secondary metabolome in Streptomyces kanasensis ZX01.</title>
        <authorList>
            <person name="Zhang G."/>
            <person name="Han L."/>
            <person name="Feng J."/>
            <person name="Zhang X."/>
        </authorList>
    </citation>
    <scope>NUCLEOTIDE SEQUENCE [LARGE SCALE GENOMIC DNA]</scope>
    <source>
        <strain evidence="2 3">ZX01</strain>
    </source>
</reference>
<dbReference type="Proteomes" id="UP000054011">
    <property type="component" value="Unassembled WGS sequence"/>
</dbReference>
<dbReference type="InterPro" id="IPR036513">
    <property type="entry name" value="STAS_dom_sf"/>
</dbReference>
<dbReference type="Pfam" id="PF13466">
    <property type="entry name" value="STAS_2"/>
    <property type="match status" value="1"/>
</dbReference>
<dbReference type="AlphaFoldDB" id="A0A100Y9M0"/>
<dbReference type="InterPro" id="IPR002645">
    <property type="entry name" value="STAS_dom"/>
</dbReference>
<name>A0A100Y9M0_9ACTN</name>
<dbReference type="PANTHER" id="PTHR33495:SF2">
    <property type="entry name" value="ANTI-SIGMA FACTOR ANTAGONIST TM_1081-RELATED"/>
    <property type="match status" value="1"/>
</dbReference>
<proteinExistence type="predicted"/>
<evidence type="ECO:0000259" key="1">
    <source>
        <dbReference type="PROSITE" id="PS50801"/>
    </source>
</evidence>
<dbReference type="InterPro" id="IPR058548">
    <property type="entry name" value="MlaB-like_STAS"/>
</dbReference>
<feature type="domain" description="STAS" evidence="1">
    <location>
        <begin position="5"/>
        <end position="114"/>
    </location>
</feature>
<dbReference type="RefSeq" id="WP_058940525.1">
    <property type="nucleotide sequence ID" value="NZ_LNSV01000004.1"/>
</dbReference>
<protein>
    <recommendedName>
        <fullName evidence="1">STAS domain-containing protein</fullName>
    </recommendedName>
</protein>
<dbReference type="EMBL" id="LNSV01000004">
    <property type="protein sequence ID" value="KUH40285.1"/>
    <property type="molecule type" value="Genomic_DNA"/>
</dbReference>
<organism evidence="2 3">
    <name type="scientific">Streptomyces kanasensis</name>
    <dbReference type="NCBI Taxonomy" id="936756"/>
    <lineage>
        <taxon>Bacteria</taxon>
        <taxon>Bacillati</taxon>
        <taxon>Actinomycetota</taxon>
        <taxon>Actinomycetes</taxon>
        <taxon>Kitasatosporales</taxon>
        <taxon>Streptomycetaceae</taxon>
        <taxon>Streptomyces</taxon>
    </lineage>
</organism>
<dbReference type="Gene3D" id="3.30.750.24">
    <property type="entry name" value="STAS domain"/>
    <property type="match status" value="1"/>
</dbReference>
<dbReference type="GO" id="GO:0043856">
    <property type="term" value="F:anti-sigma factor antagonist activity"/>
    <property type="evidence" value="ECO:0007669"/>
    <property type="project" value="TreeGrafter"/>
</dbReference>
<sequence length="125" mass="12925">MSEDPEVLTTVTGEVRVVRVAGEFDFDTAERLVRAFDPREGGGATATVLDLSQVRFADSAFLHALLQARARHLEAGVPLVLAQPAACVVRLLEVTGTTGSFTLAGTVTAAVSAARGVSSDGPTEG</sequence>
<dbReference type="SUPFAM" id="SSF52091">
    <property type="entry name" value="SpoIIaa-like"/>
    <property type="match status" value="1"/>
</dbReference>
<gene>
    <name evidence="2" type="ORF">ATE80_03060</name>
</gene>
<dbReference type="CDD" id="cd07043">
    <property type="entry name" value="STAS_anti-anti-sigma_factors"/>
    <property type="match status" value="1"/>
</dbReference>
<dbReference type="PANTHER" id="PTHR33495">
    <property type="entry name" value="ANTI-SIGMA FACTOR ANTAGONIST TM_1081-RELATED-RELATED"/>
    <property type="match status" value="1"/>
</dbReference>
<evidence type="ECO:0000313" key="2">
    <source>
        <dbReference type="EMBL" id="KUH40285.1"/>
    </source>
</evidence>
<dbReference type="STRING" id="936756.ATE80_03060"/>
<dbReference type="OrthoDB" id="4333801at2"/>
<keyword evidence="3" id="KW-1185">Reference proteome</keyword>
<dbReference type="PROSITE" id="PS50801">
    <property type="entry name" value="STAS"/>
    <property type="match status" value="1"/>
</dbReference>